<comment type="caution">
    <text evidence="3">The sequence shown here is derived from an EMBL/GenBank/DDBJ whole genome shotgun (WGS) entry which is preliminary data.</text>
</comment>
<organism evidence="3 4">
    <name type="scientific">Candidatus Gottesmanbacteria bacterium GW2011_GWB1_44_11c</name>
    <dbReference type="NCBI Taxonomy" id="1618447"/>
    <lineage>
        <taxon>Bacteria</taxon>
        <taxon>Candidatus Gottesmaniibacteriota</taxon>
    </lineage>
</organism>
<keyword evidence="1" id="KW-0812">Transmembrane</keyword>
<dbReference type="Gene3D" id="3.30.70.2390">
    <property type="match status" value="1"/>
</dbReference>
<dbReference type="InterPro" id="IPR050922">
    <property type="entry name" value="LytR/CpsA/Psr_CW_biosynth"/>
</dbReference>
<name>A0A0G1GI46_9BACT</name>
<evidence type="ECO:0000259" key="2">
    <source>
        <dbReference type="Pfam" id="PF13399"/>
    </source>
</evidence>
<sequence length="314" mass="35073">MSARTKRKNPWMLLGVVAVGIISIPFASIFFIHSSVPGRIGVAVVGEPTVVFSYDPMRPSITAVSIPSDVYVDVTRGYGAYPLSSVWKLDRIDKRRGVIFTETLEEAIGIPVRFFVEPSKQIGASETLRNHIGNALSFSSFLRTLVDKKRTNIHPWLFMKISRAFQSMNPTEISFFDLKNQAVFIDGTLADGTSVKKIDTGKLALLFGTLAEDAQIRKENLRIAVYNTTRTPGLAQKVSRVIESSGFHVSSIDNDETVKTSQCILRGKREVLQTVTVKTLVWLYGCFIQEEMTDSRSDVTLLIGTDFEKRYVSY</sequence>
<proteinExistence type="predicted"/>
<dbReference type="PANTHER" id="PTHR33392">
    <property type="entry name" value="POLYISOPRENYL-TEICHOIC ACID--PEPTIDOGLYCAN TEICHOIC ACID TRANSFERASE TAGU"/>
    <property type="match status" value="1"/>
</dbReference>
<dbReference type="Pfam" id="PF13399">
    <property type="entry name" value="LytR_C"/>
    <property type="match status" value="1"/>
</dbReference>
<feature type="domain" description="LytR/CpsA/Psr regulator C-terminal" evidence="2">
    <location>
        <begin position="221"/>
        <end position="307"/>
    </location>
</feature>
<evidence type="ECO:0000256" key="1">
    <source>
        <dbReference type="SAM" id="Phobius"/>
    </source>
</evidence>
<keyword evidence="1" id="KW-1133">Transmembrane helix</keyword>
<dbReference type="InterPro" id="IPR027381">
    <property type="entry name" value="LytR/CpsA/Psr_C"/>
</dbReference>
<evidence type="ECO:0000313" key="4">
    <source>
        <dbReference type="Proteomes" id="UP000034617"/>
    </source>
</evidence>
<dbReference type="PANTHER" id="PTHR33392:SF6">
    <property type="entry name" value="POLYISOPRENYL-TEICHOIC ACID--PEPTIDOGLYCAN TEICHOIC ACID TRANSFERASE TAGU"/>
    <property type="match status" value="1"/>
</dbReference>
<feature type="transmembrane region" description="Helical" evidence="1">
    <location>
        <begin position="12"/>
        <end position="32"/>
    </location>
</feature>
<protein>
    <recommendedName>
        <fullName evidence="2">LytR/CpsA/Psr regulator C-terminal domain-containing protein</fullName>
    </recommendedName>
</protein>
<dbReference type="EMBL" id="LCHM01000070">
    <property type="protein sequence ID" value="KKT34596.1"/>
    <property type="molecule type" value="Genomic_DNA"/>
</dbReference>
<keyword evidence="1" id="KW-0472">Membrane</keyword>
<accession>A0A0G1GI46</accession>
<evidence type="ECO:0000313" key="3">
    <source>
        <dbReference type="EMBL" id="KKT34596.1"/>
    </source>
</evidence>
<dbReference type="Proteomes" id="UP000034617">
    <property type="component" value="Unassembled WGS sequence"/>
</dbReference>
<dbReference type="AlphaFoldDB" id="A0A0G1GI46"/>
<gene>
    <name evidence="3" type="ORF">UW22_C0070G0004</name>
</gene>
<reference evidence="3 4" key="1">
    <citation type="journal article" date="2015" name="Nature">
        <title>rRNA introns, odd ribosomes, and small enigmatic genomes across a large radiation of phyla.</title>
        <authorList>
            <person name="Brown C.T."/>
            <person name="Hug L.A."/>
            <person name="Thomas B.C."/>
            <person name="Sharon I."/>
            <person name="Castelle C.J."/>
            <person name="Singh A."/>
            <person name="Wilkins M.J."/>
            <person name="Williams K.H."/>
            <person name="Banfield J.F."/>
        </authorList>
    </citation>
    <scope>NUCLEOTIDE SEQUENCE [LARGE SCALE GENOMIC DNA]</scope>
</reference>